<evidence type="ECO:0000313" key="1">
    <source>
        <dbReference type="EMBL" id="BBI90561.1"/>
    </source>
</evidence>
<organism evidence="1 2">
    <name type="scientific">Tenacibaculum phage PTm1</name>
    <dbReference type="NCBI Taxonomy" id="2547425"/>
    <lineage>
        <taxon>Viruses</taxon>
        <taxon>Duplodnaviria</taxon>
        <taxon>Heunggongvirae</taxon>
        <taxon>Uroviricota</taxon>
        <taxon>Caudoviricetes</taxon>
        <taxon>Shirahamavirus</taxon>
        <taxon>Shirahamavirus PTm1</taxon>
    </lineage>
</organism>
<accession>A0A5S9BZ32</accession>
<sequence>MRYFITEADILHIQPTTARNIIKVHDEYLIDLDNIHSMSMDYDESTSVKIIIKGYILLLKYSTKEVLREH</sequence>
<dbReference type="KEGG" id="vg:55802974"/>
<dbReference type="RefSeq" id="YP_009873853.1">
    <property type="nucleotide sequence ID" value="NC_049340.1"/>
</dbReference>
<proteinExistence type="predicted"/>
<evidence type="ECO:0000313" key="2">
    <source>
        <dbReference type="Proteomes" id="UP000422648"/>
    </source>
</evidence>
<name>A0A5S9BZ32_9CAUD</name>
<protein>
    <submittedName>
        <fullName evidence="1">Uncharacterized protein</fullName>
    </submittedName>
</protein>
<dbReference type="Proteomes" id="UP000422648">
    <property type="component" value="Segment"/>
</dbReference>
<keyword evidence="2" id="KW-1185">Reference proteome</keyword>
<reference evidence="1 2" key="1">
    <citation type="journal article" date="2019" name="Arch. Virol.">
        <title>A novel jumbo Tenacibaculum maritimum lytic phage with head-fiber-like appendages.</title>
        <authorList>
            <person name="Kawato Y."/>
            <person name="Istiqomah I."/>
            <person name="Gaafar A.Y."/>
            <person name="Hanaoka M."/>
            <person name="Ishimaru K."/>
            <person name="Yasuike M."/>
            <person name="Nishiki I."/>
            <person name="Nakamura Y."/>
            <person name="Fujiwara A."/>
            <person name="Nakai T."/>
        </authorList>
    </citation>
    <scope>NUCLEOTIDE SEQUENCE [LARGE SCALE GENOMIC DNA]</scope>
    <source>
        <strain evidence="1 2">PTm1</strain>
    </source>
</reference>
<dbReference type="EMBL" id="AP019524">
    <property type="protein sequence ID" value="BBI90561.1"/>
    <property type="molecule type" value="Genomic_DNA"/>
</dbReference>
<dbReference type="GeneID" id="55802974"/>